<dbReference type="EMBL" id="JACIIX010000001">
    <property type="protein sequence ID" value="MBB6209214.1"/>
    <property type="molecule type" value="Genomic_DNA"/>
</dbReference>
<gene>
    <name evidence="2" type="ORF">FHS48_000595</name>
</gene>
<protein>
    <submittedName>
        <fullName evidence="2">Uncharacterized protein</fullName>
    </submittedName>
</protein>
<dbReference type="RefSeq" id="WP_184261251.1">
    <property type="nucleotide sequence ID" value="NZ_JACIIX010000001.1"/>
</dbReference>
<dbReference type="Proteomes" id="UP000544872">
    <property type="component" value="Unassembled WGS sequence"/>
</dbReference>
<reference evidence="2 3" key="1">
    <citation type="submission" date="2020-08" db="EMBL/GenBank/DDBJ databases">
        <title>Genomic Encyclopedia of Type Strains, Phase IV (KMG-IV): sequencing the most valuable type-strain genomes for metagenomic binning, comparative biology and taxonomic classification.</title>
        <authorList>
            <person name="Goeker M."/>
        </authorList>
    </citation>
    <scope>NUCLEOTIDE SEQUENCE [LARGE SCALE GENOMIC DNA]</scope>
    <source>
        <strain evidence="2 3">DSM 11590</strain>
    </source>
</reference>
<feature type="compositionally biased region" description="Low complexity" evidence="1">
    <location>
        <begin position="21"/>
        <end position="41"/>
    </location>
</feature>
<dbReference type="AlphaFoldDB" id="A0A7W9ZFR7"/>
<evidence type="ECO:0000313" key="3">
    <source>
        <dbReference type="Proteomes" id="UP000544872"/>
    </source>
</evidence>
<accession>A0A7W9ZFR7</accession>
<evidence type="ECO:0000313" key="2">
    <source>
        <dbReference type="EMBL" id="MBB6209214.1"/>
    </source>
</evidence>
<organism evidence="2 3">
    <name type="scientific">Novispirillum itersonii</name>
    <name type="common">Aquaspirillum itersonii</name>
    <dbReference type="NCBI Taxonomy" id="189"/>
    <lineage>
        <taxon>Bacteria</taxon>
        <taxon>Pseudomonadati</taxon>
        <taxon>Pseudomonadota</taxon>
        <taxon>Alphaproteobacteria</taxon>
        <taxon>Rhodospirillales</taxon>
        <taxon>Novispirillaceae</taxon>
        <taxon>Novispirillum</taxon>
    </lineage>
</organism>
<feature type="region of interest" description="Disordered" evidence="1">
    <location>
        <begin position="1"/>
        <end position="41"/>
    </location>
</feature>
<name>A0A7W9ZFR7_NOVIT</name>
<proteinExistence type="predicted"/>
<feature type="compositionally biased region" description="Polar residues" evidence="1">
    <location>
        <begin position="1"/>
        <end position="11"/>
    </location>
</feature>
<evidence type="ECO:0000256" key="1">
    <source>
        <dbReference type="SAM" id="MobiDB-lite"/>
    </source>
</evidence>
<sequence>MSDALSSLRQTSRAPIRRSVARVPAPALRPLPSKRMSPTPDLTLDDLLSDPLVQLVMERDGVGPEEARAAFHAVTPFRSMASACC</sequence>
<keyword evidence="3" id="KW-1185">Reference proteome</keyword>
<comment type="caution">
    <text evidence="2">The sequence shown here is derived from an EMBL/GenBank/DDBJ whole genome shotgun (WGS) entry which is preliminary data.</text>
</comment>